<dbReference type="InterPro" id="IPR027417">
    <property type="entry name" value="P-loop_NTPase"/>
</dbReference>
<dbReference type="SUPFAM" id="SSF52540">
    <property type="entry name" value="P-loop containing nucleoside triphosphate hydrolases"/>
    <property type="match status" value="1"/>
</dbReference>
<protein>
    <recommendedName>
        <fullName evidence="2">AAA+ ATPase domain-containing protein</fullName>
    </recommendedName>
</protein>
<evidence type="ECO:0000259" key="2">
    <source>
        <dbReference type="SMART" id="SM00382"/>
    </source>
</evidence>
<name>A0ABW6QAL1_9ACTN</name>
<accession>A0ABW6QAL1</accession>
<dbReference type="RefSeq" id="WP_388237059.1">
    <property type="nucleotide sequence ID" value="NZ_JBHVZQ010000020.1"/>
</dbReference>
<keyword evidence="4" id="KW-1185">Reference proteome</keyword>
<dbReference type="EMBL" id="JBHVZQ010000020">
    <property type="protein sequence ID" value="MFF1276075.1"/>
    <property type="molecule type" value="Genomic_DNA"/>
</dbReference>
<comment type="caution">
    <text evidence="3">The sequence shown here is derived from an EMBL/GenBank/DDBJ whole genome shotgun (WGS) entry which is preliminary data.</text>
</comment>
<dbReference type="InterPro" id="IPR003593">
    <property type="entry name" value="AAA+_ATPase"/>
</dbReference>
<dbReference type="Gene3D" id="3.40.50.300">
    <property type="entry name" value="P-loop containing nucleotide triphosphate hydrolases"/>
    <property type="match status" value="1"/>
</dbReference>
<evidence type="ECO:0000313" key="4">
    <source>
        <dbReference type="Proteomes" id="UP001601627"/>
    </source>
</evidence>
<dbReference type="Proteomes" id="UP001601627">
    <property type="component" value="Unassembled WGS sequence"/>
</dbReference>
<gene>
    <name evidence="3" type="ORF">ACFVZC_22160</name>
</gene>
<proteinExistence type="predicted"/>
<feature type="compositionally biased region" description="Basic and acidic residues" evidence="1">
    <location>
        <begin position="949"/>
        <end position="962"/>
    </location>
</feature>
<feature type="domain" description="AAA+ ATPase" evidence="2">
    <location>
        <begin position="42"/>
        <end position="272"/>
    </location>
</feature>
<evidence type="ECO:0000313" key="3">
    <source>
        <dbReference type="EMBL" id="MFF1276075.1"/>
    </source>
</evidence>
<dbReference type="SMART" id="SM00382">
    <property type="entry name" value="AAA"/>
    <property type="match status" value="1"/>
</dbReference>
<feature type="region of interest" description="Disordered" evidence="1">
    <location>
        <begin position="936"/>
        <end position="969"/>
    </location>
</feature>
<evidence type="ECO:0000256" key="1">
    <source>
        <dbReference type="SAM" id="MobiDB-lite"/>
    </source>
</evidence>
<sequence>MNTGRPRPRPAFEDVVRARTGADFVERTWLHDEIEQALKTEEGQYVLVTGEPGTGKTSLLAGIARAHPDRLRYFFRRDSRTAVTGGDTESFLLSIGHQLARVRPELFELERLSVVVQQHIDSVRAGGRVVGIRIEDLRVSPFHATATLAVEQRVRDVEGTVDGVEIGTAHLEPRLLDPDNLAHLALIGPARVLAEQDPGARIVILLDALDEIADDHTAEPRKGLLHWLTRSPELPPNVKVIVTSRPHTGLRLFRSAREERLTDVVIDTGSPHVAGDLHTYADLVLERPAVLAAERARGNLPGSTKRHAVRRAAGNFLYLATYARALIDALEEQDDGLVDRLLVFSGVPGRLPGLYGFFVELVREELTSGPGGGAKGPVDGWEGVGLPVIGVLTVAREALTEEQLAALSGVPVRGAPGRKVLASLRWLLDHRSDRIAFFHSSVNEFLIGAEAREKHPECWVDETRWHERITCHYRGTAPTWADVDWSRTDRYGLTHLVTHLLKSGPHVTAEAADIVCAGLRRAVRAEFGAGRRFLDIVDGVAHHLADTVPVAAGLPAMTYLGVVRHQAAQASGALPPRVIGLLARTGRVKDALEHANGISPSLRQTMAFVDILRYAPPGPGTPSADELLDRLVESALSVPSTGVGHMGDSGAWRAIEVAARLLAPHDLERALRLWRHGRRTAPRSGGAGKEPDAVYRAAAIAAAEQDVDRARTLVDCISGERWADYLELAGRAAPAQAVELLWEAETALESTAPGVRLRGLARLASAWAAYDQDTSRAVLAEVRAQVFVAGAEGDLASHLADAAGVLADVDRTTARLLLARMETVPGHGLLPGVGLWTRLGAPERARALLDRYPSAASGPLERLDVMKALGEPNRAEELRLVERAHSAVPGPSADPRANGFRSMRRDDELIAVVRRMAAYSLTRAAQMARGIQRTDWSDDWSDDWSSTWSDHRPRPRDAEDPTGRAAPAVHGRDRYSVLACIAHLHLARGQGSPAAAILDEVLRSVEEPAPLRGGDGVGKSFVSAVSESGEPPARNQAEEANLFGFTAWMNADQHWAARVRNHFFRTPADVVRAVERSPCGTLAGVVRRFVGRPAHRDISRAEAAIRSIADPAERAIGFAELHRAAHGPDHSDSHHGPDADAFSKEIDRALGEMPSYRWTIGVVDRRAGIDETYAAAYVRPDHRVRFELAVRALGCREQDMRELEGLAYLEHAHLQSLLAWVSEVHANDMIAGKPPHPDFMGMHLRNLSAAQDPAGTQAPARSALAAAAYQEHRIAREVPGHRAEPSRVRFEDPVYAAAVDLVTPPPGAPLSSAFTRRVRTMLVDGPLPAAADLLVFAAEVRPEHERELRELGEEVVATAGDGSALGVDALATLAASPLLGDLVDPVDLLHEAGRCTLGWPGEEWIPADAVVRLFPVLLERAPGVALRRFYDVASTDWSFAMALLERAPDAVTGALGTGAAATLGSAVARGLACTSPTGAAPDVVDGVRLARLATTAGAGRPEGGRAS</sequence>
<organism evidence="3 4">
    <name type="scientific">Streptomyces marokkonensis</name>
    <dbReference type="NCBI Taxonomy" id="324855"/>
    <lineage>
        <taxon>Bacteria</taxon>
        <taxon>Bacillati</taxon>
        <taxon>Actinomycetota</taxon>
        <taxon>Actinomycetes</taxon>
        <taxon>Kitasatosporales</taxon>
        <taxon>Streptomycetaceae</taxon>
        <taxon>Streptomyces</taxon>
    </lineage>
</organism>
<reference evidence="3 4" key="1">
    <citation type="submission" date="2024-09" db="EMBL/GenBank/DDBJ databases">
        <title>The Natural Products Discovery Center: Release of the First 8490 Sequenced Strains for Exploring Actinobacteria Biosynthetic Diversity.</title>
        <authorList>
            <person name="Kalkreuter E."/>
            <person name="Kautsar S.A."/>
            <person name="Yang D."/>
            <person name="Bader C.D."/>
            <person name="Teijaro C.N."/>
            <person name="Fluegel L."/>
            <person name="Davis C.M."/>
            <person name="Simpson J.R."/>
            <person name="Lauterbach L."/>
            <person name="Steele A.D."/>
            <person name="Gui C."/>
            <person name="Meng S."/>
            <person name="Li G."/>
            <person name="Viehrig K."/>
            <person name="Ye F."/>
            <person name="Su P."/>
            <person name="Kiefer A.F."/>
            <person name="Nichols A."/>
            <person name="Cepeda A.J."/>
            <person name="Yan W."/>
            <person name="Fan B."/>
            <person name="Jiang Y."/>
            <person name="Adhikari A."/>
            <person name="Zheng C.-J."/>
            <person name="Schuster L."/>
            <person name="Cowan T.M."/>
            <person name="Smanski M.J."/>
            <person name="Chevrette M.G."/>
            <person name="De Carvalho L.P.S."/>
            <person name="Shen B."/>
        </authorList>
    </citation>
    <scope>NUCLEOTIDE SEQUENCE [LARGE SCALE GENOMIC DNA]</scope>
    <source>
        <strain evidence="3 4">NPDC058328</strain>
    </source>
</reference>